<proteinExistence type="predicted"/>
<feature type="region of interest" description="Disordered" evidence="1">
    <location>
        <begin position="1"/>
        <end position="32"/>
    </location>
</feature>
<gene>
    <name evidence="2" type="ORF">GMORB2_5261</name>
</gene>
<dbReference type="AlphaFoldDB" id="A0A9P5D6B7"/>
<dbReference type="EMBL" id="JAANYQ010000004">
    <property type="protein sequence ID" value="KAF4124595.1"/>
    <property type="molecule type" value="Genomic_DNA"/>
</dbReference>
<keyword evidence="3" id="KW-1185">Reference proteome</keyword>
<organism evidence="2 3">
    <name type="scientific">Geosmithia morbida</name>
    <dbReference type="NCBI Taxonomy" id="1094350"/>
    <lineage>
        <taxon>Eukaryota</taxon>
        <taxon>Fungi</taxon>
        <taxon>Dikarya</taxon>
        <taxon>Ascomycota</taxon>
        <taxon>Pezizomycotina</taxon>
        <taxon>Sordariomycetes</taxon>
        <taxon>Hypocreomycetidae</taxon>
        <taxon>Hypocreales</taxon>
        <taxon>Bionectriaceae</taxon>
        <taxon>Geosmithia</taxon>
    </lineage>
</organism>
<reference evidence="2" key="1">
    <citation type="submission" date="2020-03" db="EMBL/GenBank/DDBJ databases">
        <title>Site-based positive gene gene selection in Geosmithia morbida across the United States reveals a broad range of putative effectors and factors for local host and environmental adapation.</title>
        <authorList>
            <person name="Onufrak A."/>
            <person name="Murdoch R.W."/>
            <person name="Gazis R."/>
            <person name="Huff M."/>
            <person name="Staton M."/>
            <person name="Klingeman W."/>
            <person name="Hadziabdic D."/>
        </authorList>
    </citation>
    <scope>NUCLEOTIDE SEQUENCE</scope>
    <source>
        <strain evidence="2">1262</strain>
    </source>
</reference>
<dbReference type="Proteomes" id="UP000749293">
    <property type="component" value="Unassembled WGS sequence"/>
</dbReference>
<name>A0A9P5D6B7_9HYPO</name>
<evidence type="ECO:0000313" key="2">
    <source>
        <dbReference type="EMBL" id="KAF4124595.1"/>
    </source>
</evidence>
<feature type="compositionally biased region" description="Pro residues" evidence="1">
    <location>
        <begin position="19"/>
        <end position="32"/>
    </location>
</feature>
<accession>A0A9P5D6B7</accession>
<dbReference type="GeneID" id="55971489"/>
<evidence type="ECO:0000313" key="3">
    <source>
        <dbReference type="Proteomes" id="UP000749293"/>
    </source>
</evidence>
<comment type="caution">
    <text evidence="2">The sequence shown here is derived from an EMBL/GenBank/DDBJ whole genome shotgun (WGS) entry which is preliminary data.</text>
</comment>
<protein>
    <submittedName>
        <fullName evidence="2">Uncharacterized protein</fullName>
    </submittedName>
</protein>
<sequence length="32" mass="3323">MPVTPVRLVGSSSRVATATPPPKKPTPVPTRP</sequence>
<dbReference type="RefSeq" id="XP_035323247.1">
    <property type="nucleotide sequence ID" value="XM_035467235.1"/>
</dbReference>
<evidence type="ECO:0000256" key="1">
    <source>
        <dbReference type="SAM" id="MobiDB-lite"/>
    </source>
</evidence>